<evidence type="ECO:0000256" key="1">
    <source>
        <dbReference type="SAM" id="MobiDB-lite"/>
    </source>
</evidence>
<proteinExistence type="predicted"/>
<dbReference type="RefSeq" id="WP_345693315.1">
    <property type="nucleotide sequence ID" value="NZ_BAABIT010000001.1"/>
</dbReference>
<evidence type="ECO:0000313" key="3">
    <source>
        <dbReference type="Proteomes" id="UP001595829"/>
    </source>
</evidence>
<dbReference type="EMBL" id="JBHSJD010000002">
    <property type="protein sequence ID" value="MFC5021347.1"/>
    <property type="molecule type" value="Genomic_DNA"/>
</dbReference>
<reference evidence="3" key="1">
    <citation type="journal article" date="2019" name="Int. J. Syst. Evol. Microbiol.">
        <title>The Global Catalogue of Microorganisms (GCM) 10K type strain sequencing project: providing services to taxonomists for standard genome sequencing and annotation.</title>
        <authorList>
            <consortium name="The Broad Institute Genomics Platform"/>
            <consortium name="The Broad Institute Genome Sequencing Center for Infectious Disease"/>
            <person name="Wu L."/>
            <person name="Ma J."/>
        </authorList>
    </citation>
    <scope>NUCLEOTIDE SEQUENCE [LARGE SCALE GENOMIC DNA]</scope>
    <source>
        <strain evidence="3">CGMCC 4.1648</strain>
    </source>
</reference>
<organism evidence="2 3">
    <name type="scientific">Streptomyces coeruleoprunus</name>
    <dbReference type="NCBI Taxonomy" id="285563"/>
    <lineage>
        <taxon>Bacteria</taxon>
        <taxon>Bacillati</taxon>
        <taxon>Actinomycetota</taxon>
        <taxon>Actinomycetes</taxon>
        <taxon>Kitasatosporales</taxon>
        <taxon>Streptomycetaceae</taxon>
        <taxon>Streptomyces</taxon>
    </lineage>
</organism>
<gene>
    <name evidence="2" type="ORF">ACFPM3_04160</name>
</gene>
<feature type="region of interest" description="Disordered" evidence="1">
    <location>
        <begin position="983"/>
        <end position="1021"/>
    </location>
</feature>
<dbReference type="Gene3D" id="3.30.1490.20">
    <property type="entry name" value="ATP-grasp fold, A domain"/>
    <property type="match status" value="1"/>
</dbReference>
<dbReference type="InterPro" id="IPR013815">
    <property type="entry name" value="ATP_grasp_subdomain_1"/>
</dbReference>
<comment type="caution">
    <text evidence="2">The sequence shown here is derived from an EMBL/GenBank/DDBJ whole genome shotgun (WGS) entry which is preliminary data.</text>
</comment>
<name>A0ABV9X7W5_9ACTN</name>
<keyword evidence="3" id="KW-1185">Reference proteome</keyword>
<accession>A0ABV9X7W5</accession>
<dbReference type="Proteomes" id="UP001595829">
    <property type="component" value="Unassembled WGS sequence"/>
</dbReference>
<sequence length="1311" mass="139121">MDRPAVPVSTEEVLRTEETEKYGAKCARLLELYRDPEFTAVALPVFPLDPADAYAYLAREHSEDVTATQKELVAGYAALLRDLRPELAARIGAVCGDAPWIVRSSGAEDQEDNVNAGGYESLVCPRPEDLYATVAAVVFSGYGEHSVAQQRLADPSYRPSPIAAFVQPLVDVDSDAGAPEADPPVAPVETPLLAEDDVAALSGLLARLHRRFGMPRLDSEWVLETDAGTVSVTGLTELGPDGRLVGQLSLGFGFASAQRLGDGDNSLAWLTGVPGTVLWRGAVLRRVETGRTRLVQVRPATAFDPEPSLDILTDACRDVWRSTCVAAPVDILVPPRRVRASSFLTSVRLEDAWSRYLRLEPEQRERLGHVLVERGSPAEHAAVMFRQHGVAVLRGRPEDIPETASYALADPWTQECYFGTGRPPEVETSRRRMSAVPQGCRLLFGREDGAEAAAAARTDGRPPGPAHMPGATRLYELPHLPPRVRDRIVLDSFLPAPDVFVRRGAGVASPAFAGRTAEALLDGGLPPRRLAELVPDAAREYARGLAAARSADAEGVAAVLPRCAAVAAGPLAAAVAGSADVRIPVALARLDASATVSDTALAAVLPPVLALAAKGDVDGTEAALALLEAVESLAAAMHALDVYTAAERDDVLARTVAALPLDDASRTGALCRFAARSSAPPAETYRLLEPAARDEEFAARYLAVERGRVDLSAADAGDAARRGHALNAAYRAYADPGAWCGGVDEVLVDLTRSDLIEAYDSTLKRLLLDVVERLEPAAYGAYLEVLDAWLGLVGAFRLSAEEERAVAGFGAWVAAWREAPVPEDFGLEEELTWGRLLELAAGGTPAGGEDGPGNPHQLHNALHQWLLARTARYPAERAPSGVRELQRLSDRFGPGGNKLLRFTRDAVELDVPLGIHKASLMFRPDRVEGEWTEPPDVTEAEAGRLTGLTVLLDRCGEWFPELEFRCERLLLAGTWTLQVEARPAAAPPGGGRPAGAAMPAGGEEMPLSGEGTAGAAMPAGGEGTALGGGRLTLAQMRLALGVFRTLFDGSYDFSYVPAEDVADLSGAFREPGWAQVFRSLVEYRLVYDDAELFETLETLPLGTAIGMLCTDGRIRAEVLAASDEGAEAALARLDGAWRRLAGTADPAEWIATHNLVQQLALLVAARYPDAAVEAVAAGGPGAAAARVDALAAAVLARGDLREAVVRAFARRPGGDEGLLRRAPWLVVSEANAAEVARRVAAAGPAAYRRCKQFLAHRYAHVLADAGLLPGLVADLEVVPYGRDARGEALLGAAVAAAGGRLRRDIRAKPAA</sequence>
<feature type="compositionally biased region" description="Low complexity" evidence="1">
    <location>
        <begin position="994"/>
        <end position="1006"/>
    </location>
</feature>
<evidence type="ECO:0000313" key="2">
    <source>
        <dbReference type="EMBL" id="MFC5021347.1"/>
    </source>
</evidence>
<protein>
    <submittedName>
        <fullName evidence="2">Uncharacterized protein</fullName>
    </submittedName>
</protein>